<feature type="region of interest" description="Disordered" evidence="5">
    <location>
        <begin position="427"/>
        <end position="460"/>
    </location>
</feature>
<feature type="domain" description="DUF7952" evidence="7">
    <location>
        <begin position="166"/>
        <end position="296"/>
    </location>
</feature>
<dbReference type="GO" id="GO:0003714">
    <property type="term" value="F:transcription corepressor activity"/>
    <property type="evidence" value="ECO:0007669"/>
    <property type="project" value="TreeGrafter"/>
</dbReference>
<feature type="region of interest" description="Disordered" evidence="5">
    <location>
        <begin position="132"/>
        <end position="152"/>
    </location>
</feature>
<feature type="compositionally biased region" description="Basic and acidic residues" evidence="5">
    <location>
        <begin position="427"/>
        <end position="443"/>
    </location>
</feature>
<feature type="compositionally biased region" description="Polar residues" evidence="5">
    <location>
        <begin position="832"/>
        <end position="845"/>
    </location>
</feature>
<dbReference type="AlphaFoldDB" id="A0A2Z7AQ61"/>
<protein>
    <recommendedName>
        <fullName evidence="10">SANT domain-containing protein</fullName>
    </recommendedName>
</protein>
<feature type="compositionally biased region" description="Polar residues" evidence="5">
    <location>
        <begin position="753"/>
        <end position="767"/>
    </location>
</feature>
<feature type="compositionally biased region" description="Basic and acidic residues" evidence="5">
    <location>
        <begin position="93"/>
        <end position="110"/>
    </location>
</feature>
<keyword evidence="9" id="KW-1185">Reference proteome</keyword>
<keyword evidence="4" id="KW-0539">Nucleus</keyword>
<comment type="subcellular location">
    <subcellularLocation>
        <location evidence="1">Nucleus</location>
    </subcellularLocation>
</comment>
<sequence>MASVHENQSRDCSDKMLDEQLHPSNFDNFGETETLPRISSNSADSCDEFGEPDILPRIGDQYQAQIPDLIEASNYIFHNPSVGSPLPLPSTDQVKHSVKTETYSEHKDAIESDTDSNCDILKIGIKSLCHPRNPVGKSDDQSSTEKLRRSSGQGDLMFPGLSSEYWSDAEKAGFLLGIYVFEKNFVEVRRFIDTKEMGAILSFYYGEFYGTDVYRKWSEGRKTKSKKCAYGRKIFSGLRQQELLSRILSGLTEECRSALLEVSKRFGDEKMSLAKYVASLKAMIGMSALVGAVGIGTGKQDLTRMAMEPSRSNQAVQMRPEIPTGKACSSLTTEEIIKFLSGDYRLSKARSNDLFWEAIWPRLLARGWHSEQPKDQVYAVGSKHCLVFLVPGVQKFSRRKLVKGDHYFDSVTDVLSKVAKEPELIELHTEEDGTTKSQEDHRCTSGRGVEEDDSDQSSRQRHFYLQPRTPLRHSGATKFTVVDTSLPDGKLREIRSLSTEISNILTYGKRTTVMDEDSSYESAYESETMSSVLLNSSVIDRVSDRPNKSGAEMLPRKKENVGGTMHQDSHDASSDISLISLKKKKNLSGNKESRNVVEPLLSRKPKKGNKPYSAPTAKQRKKTISGSHEETRDHKACTLTSTRLDNEISSCCSGIHGSAEKFSTEMVPCENKLASTGSPNCSAAENVECNPNTSTHSTEFSQVNPHKSQTLIDLNMPQVFQSENGIFSTESSKEQNTSILKSDDQPLPKVSPIQATSEQQSTTNSLRHGTRNRPPTTKALEARANGYLTVNRRRKSKDTSWQEDPSSRPLQRNRVVSRDESSACVSVPSEIGKSQNGVVDSGNSNMFGELQAMPVANDKSFADKLAHISSPGN</sequence>
<dbReference type="GO" id="GO:0005634">
    <property type="term" value="C:nucleus"/>
    <property type="evidence" value="ECO:0007669"/>
    <property type="project" value="UniProtKB-SubCell"/>
</dbReference>
<reference evidence="8 9" key="1">
    <citation type="journal article" date="2015" name="Proc. Natl. Acad. Sci. U.S.A.">
        <title>The resurrection genome of Boea hygrometrica: A blueprint for survival of dehydration.</title>
        <authorList>
            <person name="Xiao L."/>
            <person name="Yang G."/>
            <person name="Zhang L."/>
            <person name="Yang X."/>
            <person name="Zhao S."/>
            <person name="Ji Z."/>
            <person name="Zhou Q."/>
            <person name="Hu M."/>
            <person name="Wang Y."/>
            <person name="Chen M."/>
            <person name="Xu Y."/>
            <person name="Jin H."/>
            <person name="Xiao X."/>
            <person name="Hu G."/>
            <person name="Bao F."/>
            <person name="Hu Y."/>
            <person name="Wan P."/>
            <person name="Li L."/>
            <person name="Deng X."/>
            <person name="Kuang T."/>
            <person name="Xiang C."/>
            <person name="Zhu J.K."/>
            <person name="Oliver M.J."/>
            <person name="He Y."/>
        </authorList>
    </citation>
    <scope>NUCLEOTIDE SEQUENCE [LARGE SCALE GENOMIC DNA]</scope>
    <source>
        <strain evidence="9">cv. XS01</strain>
    </source>
</reference>
<feature type="compositionally biased region" description="Basic and acidic residues" evidence="5">
    <location>
        <begin position="137"/>
        <end position="148"/>
    </location>
</feature>
<dbReference type="InterPro" id="IPR057712">
    <property type="entry name" value="DUF7952"/>
</dbReference>
<keyword evidence="2" id="KW-0805">Transcription regulation</keyword>
<accession>A0A2Z7AQ61</accession>
<dbReference type="InterPro" id="IPR009057">
    <property type="entry name" value="Homeodomain-like_sf"/>
</dbReference>
<dbReference type="Pfam" id="PF25826">
    <property type="entry name" value="DUF7952"/>
    <property type="match status" value="1"/>
</dbReference>
<feature type="region of interest" description="Disordered" evidence="5">
    <location>
        <begin position="728"/>
        <end position="845"/>
    </location>
</feature>
<keyword evidence="3" id="KW-0804">Transcription</keyword>
<feature type="domain" description="DUF7650" evidence="6">
    <location>
        <begin position="334"/>
        <end position="422"/>
    </location>
</feature>
<gene>
    <name evidence="8" type="ORF">F511_08975</name>
</gene>
<dbReference type="SUPFAM" id="SSF46689">
    <property type="entry name" value="Homeodomain-like"/>
    <property type="match status" value="1"/>
</dbReference>
<feature type="compositionally biased region" description="Basic and acidic residues" evidence="5">
    <location>
        <begin position="7"/>
        <end position="21"/>
    </location>
</feature>
<proteinExistence type="predicted"/>
<dbReference type="InterPro" id="IPR056067">
    <property type="entry name" value="DUF7650"/>
</dbReference>
<name>A0A2Z7AQ61_9LAMI</name>
<evidence type="ECO:0000256" key="1">
    <source>
        <dbReference type="ARBA" id="ARBA00004123"/>
    </source>
</evidence>
<dbReference type="Proteomes" id="UP000250235">
    <property type="component" value="Unassembled WGS sequence"/>
</dbReference>
<feature type="compositionally biased region" description="Polar residues" evidence="5">
    <location>
        <begin position="728"/>
        <end position="740"/>
    </location>
</feature>
<organism evidence="8 9">
    <name type="scientific">Dorcoceras hygrometricum</name>
    <dbReference type="NCBI Taxonomy" id="472368"/>
    <lineage>
        <taxon>Eukaryota</taxon>
        <taxon>Viridiplantae</taxon>
        <taxon>Streptophyta</taxon>
        <taxon>Embryophyta</taxon>
        <taxon>Tracheophyta</taxon>
        <taxon>Spermatophyta</taxon>
        <taxon>Magnoliopsida</taxon>
        <taxon>eudicotyledons</taxon>
        <taxon>Gunneridae</taxon>
        <taxon>Pentapetalae</taxon>
        <taxon>asterids</taxon>
        <taxon>lamiids</taxon>
        <taxon>Lamiales</taxon>
        <taxon>Gesneriaceae</taxon>
        <taxon>Didymocarpoideae</taxon>
        <taxon>Trichosporeae</taxon>
        <taxon>Loxocarpinae</taxon>
        <taxon>Dorcoceras</taxon>
    </lineage>
</organism>
<evidence type="ECO:0008006" key="10">
    <source>
        <dbReference type="Google" id="ProtNLM"/>
    </source>
</evidence>
<feature type="region of interest" description="Disordered" evidence="5">
    <location>
        <begin position="1"/>
        <end position="45"/>
    </location>
</feature>
<evidence type="ECO:0000256" key="4">
    <source>
        <dbReference type="ARBA" id="ARBA00023242"/>
    </source>
</evidence>
<evidence type="ECO:0000256" key="3">
    <source>
        <dbReference type="ARBA" id="ARBA00023163"/>
    </source>
</evidence>
<dbReference type="PANTHER" id="PTHR13859">
    <property type="entry name" value="ATROPHIN-RELATED"/>
    <property type="match status" value="1"/>
</dbReference>
<evidence type="ECO:0000256" key="5">
    <source>
        <dbReference type="SAM" id="MobiDB-lite"/>
    </source>
</evidence>
<evidence type="ECO:0000259" key="6">
    <source>
        <dbReference type="Pfam" id="PF24662"/>
    </source>
</evidence>
<feature type="region of interest" description="Disordered" evidence="5">
    <location>
        <begin position="542"/>
        <end position="632"/>
    </location>
</feature>
<evidence type="ECO:0000313" key="9">
    <source>
        <dbReference type="Proteomes" id="UP000250235"/>
    </source>
</evidence>
<dbReference type="Pfam" id="PF24662">
    <property type="entry name" value="DUF7650"/>
    <property type="match status" value="1"/>
</dbReference>
<dbReference type="Gene3D" id="1.10.10.60">
    <property type="entry name" value="Homeodomain-like"/>
    <property type="match status" value="1"/>
</dbReference>
<dbReference type="OrthoDB" id="1634742at2759"/>
<dbReference type="EMBL" id="KV013071">
    <property type="protein sequence ID" value="KZV24014.1"/>
    <property type="molecule type" value="Genomic_DNA"/>
</dbReference>
<dbReference type="PANTHER" id="PTHR13859:SF11">
    <property type="entry name" value="GRUNGE, ISOFORM J"/>
    <property type="match status" value="1"/>
</dbReference>
<evidence type="ECO:0000313" key="8">
    <source>
        <dbReference type="EMBL" id="KZV24014.1"/>
    </source>
</evidence>
<evidence type="ECO:0000259" key="7">
    <source>
        <dbReference type="Pfam" id="PF25826"/>
    </source>
</evidence>
<evidence type="ECO:0000256" key="2">
    <source>
        <dbReference type="ARBA" id="ARBA00023015"/>
    </source>
</evidence>
<feature type="region of interest" description="Disordered" evidence="5">
    <location>
        <begin position="87"/>
        <end position="110"/>
    </location>
</feature>